<organism evidence="1">
    <name type="scientific">marine sediment metagenome</name>
    <dbReference type="NCBI Taxonomy" id="412755"/>
    <lineage>
        <taxon>unclassified sequences</taxon>
        <taxon>metagenomes</taxon>
        <taxon>ecological metagenomes</taxon>
    </lineage>
</organism>
<dbReference type="EMBL" id="LAZR01037142">
    <property type="protein sequence ID" value="KKL22980.1"/>
    <property type="molecule type" value="Genomic_DNA"/>
</dbReference>
<sequence length="40" mass="4906">LEESGKEVMRNEISRRFARRIVHRWEVDRLKLHWISGSDL</sequence>
<comment type="caution">
    <text evidence="1">The sequence shown here is derived from an EMBL/GenBank/DDBJ whole genome shotgun (WGS) entry which is preliminary data.</text>
</comment>
<gene>
    <name evidence="1" type="ORF">LCGC14_2429950</name>
</gene>
<reference evidence="1" key="1">
    <citation type="journal article" date="2015" name="Nature">
        <title>Complex archaea that bridge the gap between prokaryotes and eukaryotes.</title>
        <authorList>
            <person name="Spang A."/>
            <person name="Saw J.H."/>
            <person name="Jorgensen S.L."/>
            <person name="Zaremba-Niedzwiedzka K."/>
            <person name="Martijn J."/>
            <person name="Lind A.E."/>
            <person name="van Eijk R."/>
            <person name="Schleper C."/>
            <person name="Guy L."/>
            <person name="Ettema T.J."/>
        </authorList>
    </citation>
    <scope>NUCLEOTIDE SEQUENCE</scope>
</reference>
<dbReference type="AlphaFoldDB" id="A0A0F9BMD3"/>
<protein>
    <submittedName>
        <fullName evidence="1">Uncharacterized protein</fullName>
    </submittedName>
</protein>
<proteinExistence type="predicted"/>
<evidence type="ECO:0000313" key="1">
    <source>
        <dbReference type="EMBL" id="KKL22980.1"/>
    </source>
</evidence>
<accession>A0A0F9BMD3</accession>
<feature type="non-terminal residue" evidence="1">
    <location>
        <position position="1"/>
    </location>
</feature>
<name>A0A0F9BMD3_9ZZZZ</name>